<evidence type="ECO:0000259" key="1">
    <source>
        <dbReference type="PROSITE" id="PS50052"/>
    </source>
</evidence>
<comment type="caution">
    <text evidence="2">The sequence shown here is derived from an EMBL/GenBank/DDBJ whole genome shotgun (WGS) entry which is preliminary data.</text>
</comment>
<dbReference type="RefSeq" id="WP_132382107.1">
    <property type="nucleotide sequence ID" value="NZ_SLZZ01000016.1"/>
</dbReference>
<proteinExistence type="predicted"/>
<dbReference type="Pfam" id="PF00625">
    <property type="entry name" value="Guanylate_kin"/>
    <property type="match status" value="1"/>
</dbReference>
<dbReference type="InterPro" id="IPR008145">
    <property type="entry name" value="GK/Ca_channel_bsu"/>
</dbReference>
<keyword evidence="2" id="KW-0418">Kinase</keyword>
<organism evidence="2 3">
    <name type="scientific">Muricomes intestini</name>
    <dbReference type="NCBI Taxonomy" id="1796634"/>
    <lineage>
        <taxon>Bacteria</taxon>
        <taxon>Bacillati</taxon>
        <taxon>Bacillota</taxon>
        <taxon>Clostridia</taxon>
        <taxon>Lachnospirales</taxon>
        <taxon>Lachnospiraceae</taxon>
        <taxon>Muricomes</taxon>
    </lineage>
</organism>
<dbReference type="EMBL" id="SLZZ01000016">
    <property type="protein sequence ID" value="TCS77593.1"/>
    <property type="molecule type" value="Genomic_DNA"/>
</dbReference>
<accession>A0A4R3K4D6</accession>
<gene>
    <name evidence="2" type="ORF">EDD59_11676</name>
</gene>
<dbReference type="GO" id="GO:0016301">
    <property type="term" value="F:kinase activity"/>
    <property type="evidence" value="ECO:0007669"/>
    <property type="project" value="UniProtKB-KW"/>
</dbReference>
<reference evidence="2 3" key="1">
    <citation type="submission" date="2019-03" db="EMBL/GenBank/DDBJ databases">
        <title>Genomic Encyclopedia of Type Strains, Phase IV (KMG-IV): sequencing the most valuable type-strain genomes for metagenomic binning, comparative biology and taxonomic classification.</title>
        <authorList>
            <person name="Goeker M."/>
        </authorList>
    </citation>
    <scope>NUCLEOTIDE SEQUENCE [LARGE SCALE GENOMIC DNA]</scope>
    <source>
        <strain evidence="2 3">DSM 29489</strain>
    </source>
</reference>
<dbReference type="PROSITE" id="PS50052">
    <property type="entry name" value="GUANYLATE_KINASE_2"/>
    <property type="match status" value="1"/>
</dbReference>
<keyword evidence="2" id="KW-0808">Transferase</keyword>
<dbReference type="InterPro" id="IPR027417">
    <property type="entry name" value="P-loop_NTPase"/>
</dbReference>
<dbReference type="Gene3D" id="3.40.50.300">
    <property type="entry name" value="P-loop containing nucleotide triphosphate hydrolases"/>
    <property type="match status" value="1"/>
</dbReference>
<protein>
    <submittedName>
        <fullName evidence="2">Guanylate kinase</fullName>
    </submittedName>
</protein>
<dbReference type="OrthoDB" id="1033810at2"/>
<evidence type="ECO:0000313" key="3">
    <source>
        <dbReference type="Proteomes" id="UP000295726"/>
    </source>
</evidence>
<dbReference type="Proteomes" id="UP000295726">
    <property type="component" value="Unassembled WGS sequence"/>
</dbReference>
<keyword evidence="3" id="KW-1185">Reference proteome</keyword>
<dbReference type="SUPFAM" id="SSF52540">
    <property type="entry name" value="P-loop containing nucleoside triphosphate hydrolases"/>
    <property type="match status" value="1"/>
</dbReference>
<name>A0A4R3K4D6_9FIRM</name>
<sequence length="197" mass="23323">MGKICYIMGKSSSGKDTIFKKLEERMPELKTVTLYTTRPARAGETNGIEYYFVDEGKLKAMEDKGYVIEIRAYNTKHGVWKYFTADDGQIDLDRYNYIIIGTLESYEAMCRYFGRERLIPVYIEVEDGLRLKRALQRERRQSEPKYSEMCRRFLADQVDFSDENLKKAGIKRRFRNHKMEECLQDVQAYLGKKLREN</sequence>
<feature type="domain" description="Guanylate kinase-like" evidence="1">
    <location>
        <begin position="2"/>
        <end position="191"/>
    </location>
</feature>
<evidence type="ECO:0000313" key="2">
    <source>
        <dbReference type="EMBL" id="TCS77593.1"/>
    </source>
</evidence>
<dbReference type="InterPro" id="IPR020590">
    <property type="entry name" value="Guanylate_kinase_CS"/>
</dbReference>
<dbReference type="AlphaFoldDB" id="A0A4R3K4D6"/>
<dbReference type="PROSITE" id="PS00856">
    <property type="entry name" value="GUANYLATE_KINASE_1"/>
    <property type="match status" value="1"/>
</dbReference>
<dbReference type="InterPro" id="IPR008144">
    <property type="entry name" value="Guanylate_kin-like_dom"/>
</dbReference>